<name>A0A5D9CBR6_9SPHN</name>
<sequence length="379" mass="41602">MLANWSGAHPAWFVEGFAEFNATARFNERGKIDLGLAAKHRYPTLLLGMQLPIERVLTGTSAGLNAELADSFYAKGWLLTHMLTFEKRRAGQLETYLAAINKGTASLDAAKQAFGDLAMLDREMNQYVRRKQMTVAEMPIAQLPLDAIAVRQLTAGEQALMQVRLRSERGVTDKTASAVAADARKLAAPFTEDPGAQLILAEAEFDADQDNAADVAADRVLAARPNDVDALIFKGHVAMRRLTKTKSSDVVAWKAARQWFVRANRVQPNAAEPLSLFYAIMLEQGEKPTANAIAALQRAFELVPQDSALRFLLARQYLIDGKLTEGRVLLEPMAYNPHAAPDNSAAQLIALIDKKDQAAIRDYLAHKPDPAQKPDPESD</sequence>
<keyword evidence="2" id="KW-1185">Reference proteome</keyword>
<accession>A0A5D9CBR6</accession>
<evidence type="ECO:0008006" key="3">
    <source>
        <dbReference type="Google" id="ProtNLM"/>
    </source>
</evidence>
<evidence type="ECO:0000313" key="2">
    <source>
        <dbReference type="Proteomes" id="UP000322077"/>
    </source>
</evidence>
<protein>
    <recommendedName>
        <fullName evidence="3">Tetratricopeptide repeat protein</fullName>
    </recommendedName>
</protein>
<dbReference type="AlphaFoldDB" id="A0A5D9CBR6"/>
<reference evidence="1 2" key="1">
    <citation type="submission" date="2019-08" db="EMBL/GenBank/DDBJ databases">
        <authorList>
            <person name="Wang G."/>
            <person name="Xu Z."/>
        </authorList>
    </citation>
    <scope>NUCLEOTIDE SEQUENCE [LARGE SCALE GENOMIC DNA]</scope>
    <source>
        <strain evidence="1 2">ZX</strain>
    </source>
</reference>
<dbReference type="InterPro" id="IPR011990">
    <property type="entry name" value="TPR-like_helical_dom_sf"/>
</dbReference>
<evidence type="ECO:0000313" key="1">
    <source>
        <dbReference type="EMBL" id="TZG28816.1"/>
    </source>
</evidence>
<dbReference type="Proteomes" id="UP000322077">
    <property type="component" value="Unassembled WGS sequence"/>
</dbReference>
<organism evidence="1 2">
    <name type="scientific">Sphingomonas montanisoli</name>
    <dbReference type="NCBI Taxonomy" id="2606412"/>
    <lineage>
        <taxon>Bacteria</taxon>
        <taxon>Pseudomonadati</taxon>
        <taxon>Pseudomonadota</taxon>
        <taxon>Alphaproteobacteria</taxon>
        <taxon>Sphingomonadales</taxon>
        <taxon>Sphingomonadaceae</taxon>
        <taxon>Sphingomonas</taxon>
    </lineage>
</organism>
<gene>
    <name evidence="1" type="ORF">FYJ91_01325</name>
</gene>
<dbReference type="RefSeq" id="WP_181008297.1">
    <property type="nucleotide sequence ID" value="NZ_VTOU01000001.1"/>
</dbReference>
<dbReference type="SUPFAM" id="SSF48452">
    <property type="entry name" value="TPR-like"/>
    <property type="match status" value="1"/>
</dbReference>
<dbReference type="EMBL" id="VTOU01000001">
    <property type="protein sequence ID" value="TZG28816.1"/>
    <property type="molecule type" value="Genomic_DNA"/>
</dbReference>
<comment type="caution">
    <text evidence="1">The sequence shown here is derived from an EMBL/GenBank/DDBJ whole genome shotgun (WGS) entry which is preliminary data.</text>
</comment>
<dbReference type="Gene3D" id="1.25.40.10">
    <property type="entry name" value="Tetratricopeptide repeat domain"/>
    <property type="match status" value="1"/>
</dbReference>
<proteinExistence type="predicted"/>